<dbReference type="EMBL" id="MT141340">
    <property type="protein sequence ID" value="QJA58816.1"/>
    <property type="molecule type" value="Genomic_DNA"/>
</dbReference>
<protein>
    <submittedName>
        <fullName evidence="1">Uncharacterized protein</fullName>
    </submittedName>
</protein>
<accession>A0A6M3IMW6</accession>
<sequence length="129" mass="14710">MKPIIISEDCLEKIRVATEEEIRVIERIVYKPGKDVIHIKPLVVHESTNVGAGTHALDETKIQIDLGVNQRKEIVSRVKYKNLTVSHWGNVSQVEYQRPVNRFLHYGIGGNYVGRLNEGNVFGYVGIKW</sequence>
<name>A0A6M3IMW6_9ZZZZ</name>
<reference evidence="1" key="1">
    <citation type="submission" date="2020-03" db="EMBL/GenBank/DDBJ databases">
        <title>The deep terrestrial virosphere.</title>
        <authorList>
            <person name="Holmfeldt K."/>
            <person name="Nilsson E."/>
            <person name="Simone D."/>
            <person name="Lopez-Fernandez M."/>
            <person name="Wu X."/>
            <person name="de Brujin I."/>
            <person name="Lundin D."/>
            <person name="Andersson A."/>
            <person name="Bertilsson S."/>
            <person name="Dopson M."/>
        </authorList>
    </citation>
    <scope>NUCLEOTIDE SEQUENCE</scope>
    <source>
        <strain evidence="1">MM415B01405</strain>
    </source>
</reference>
<evidence type="ECO:0000313" key="1">
    <source>
        <dbReference type="EMBL" id="QJA58816.1"/>
    </source>
</evidence>
<proteinExistence type="predicted"/>
<dbReference type="AlphaFoldDB" id="A0A6M3IMW6"/>
<gene>
    <name evidence="1" type="ORF">MM415B01405_0011</name>
</gene>
<organism evidence="1">
    <name type="scientific">viral metagenome</name>
    <dbReference type="NCBI Taxonomy" id="1070528"/>
    <lineage>
        <taxon>unclassified sequences</taxon>
        <taxon>metagenomes</taxon>
        <taxon>organismal metagenomes</taxon>
    </lineage>
</organism>